<evidence type="ECO:0000256" key="2">
    <source>
        <dbReference type="ARBA" id="ARBA00022737"/>
    </source>
</evidence>
<dbReference type="PROSITE" id="PS50157">
    <property type="entry name" value="ZINC_FINGER_C2H2_2"/>
    <property type="match status" value="3"/>
</dbReference>
<dbReference type="InterPro" id="IPR036236">
    <property type="entry name" value="Znf_C2H2_sf"/>
</dbReference>
<dbReference type="PROSITE" id="PS00028">
    <property type="entry name" value="ZINC_FINGER_C2H2_1"/>
    <property type="match status" value="1"/>
</dbReference>
<dbReference type="Proteomes" id="UP001292094">
    <property type="component" value="Unassembled WGS sequence"/>
</dbReference>
<keyword evidence="3 8" id="KW-0863">Zinc-finger</keyword>
<feature type="signal peptide" evidence="9">
    <location>
        <begin position="1"/>
        <end position="17"/>
    </location>
</feature>
<comment type="caution">
    <text evidence="11">The sequence shown here is derived from an EMBL/GenBank/DDBJ whole genome shotgun (WGS) entry which is preliminary data.</text>
</comment>
<feature type="domain" description="C2H2-type" evidence="10">
    <location>
        <begin position="66"/>
        <end position="85"/>
    </location>
</feature>
<evidence type="ECO:0000259" key="10">
    <source>
        <dbReference type="PROSITE" id="PS50157"/>
    </source>
</evidence>
<evidence type="ECO:0000256" key="3">
    <source>
        <dbReference type="ARBA" id="ARBA00022771"/>
    </source>
</evidence>
<dbReference type="InterPro" id="IPR013087">
    <property type="entry name" value="Znf_C2H2_type"/>
</dbReference>
<dbReference type="GO" id="GO:0008270">
    <property type="term" value="F:zinc ion binding"/>
    <property type="evidence" value="ECO:0007669"/>
    <property type="project" value="UniProtKB-KW"/>
</dbReference>
<keyword evidence="7" id="KW-0539">Nucleus</keyword>
<evidence type="ECO:0000256" key="9">
    <source>
        <dbReference type="SAM" id="SignalP"/>
    </source>
</evidence>
<evidence type="ECO:0000256" key="5">
    <source>
        <dbReference type="ARBA" id="ARBA00023015"/>
    </source>
</evidence>
<keyword evidence="6" id="KW-0804">Transcription</keyword>
<dbReference type="EMBL" id="JAWZYT010003551">
    <property type="protein sequence ID" value="KAK4297868.1"/>
    <property type="molecule type" value="Genomic_DNA"/>
</dbReference>
<dbReference type="Pfam" id="PF00096">
    <property type="entry name" value="zf-C2H2"/>
    <property type="match status" value="1"/>
</dbReference>
<evidence type="ECO:0000256" key="8">
    <source>
        <dbReference type="PROSITE-ProRule" id="PRU00042"/>
    </source>
</evidence>
<gene>
    <name evidence="11" type="ORF">Pmani_029726</name>
</gene>
<feature type="chain" id="PRO_5042139464" description="C2H2-type domain-containing protein" evidence="9">
    <location>
        <begin position="18"/>
        <end position="175"/>
    </location>
</feature>
<evidence type="ECO:0000313" key="12">
    <source>
        <dbReference type="Proteomes" id="UP001292094"/>
    </source>
</evidence>
<dbReference type="Pfam" id="PF12874">
    <property type="entry name" value="zf-met"/>
    <property type="match status" value="2"/>
</dbReference>
<feature type="domain" description="C2H2-type" evidence="10">
    <location>
        <begin position="130"/>
        <end position="157"/>
    </location>
</feature>
<dbReference type="Gene3D" id="3.30.160.60">
    <property type="entry name" value="Classic Zinc Finger"/>
    <property type="match status" value="3"/>
</dbReference>
<keyword evidence="4" id="KW-0862">Zinc</keyword>
<keyword evidence="12" id="KW-1185">Reference proteome</keyword>
<dbReference type="FunFam" id="3.30.160.60:FF:000303">
    <property type="entry name" value="Zinc finger protein 41"/>
    <property type="match status" value="1"/>
</dbReference>
<evidence type="ECO:0000313" key="11">
    <source>
        <dbReference type="EMBL" id="KAK4297868.1"/>
    </source>
</evidence>
<name>A0AAE1NXE6_9EUCA</name>
<dbReference type="PANTHER" id="PTHR47660">
    <property type="entry name" value="TRANSCRIPTION FACTOR WITH C2H2 AND ZN(2)-CYS(6) DNA BINDING DOMAIN (EUROFUNG)-RELATED-RELATED"/>
    <property type="match status" value="1"/>
</dbReference>
<keyword evidence="1" id="KW-0479">Metal-binding</keyword>
<evidence type="ECO:0000256" key="6">
    <source>
        <dbReference type="ARBA" id="ARBA00023163"/>
    </source>
</evidence>
<accession>A0AAE1NXE6</accession>
<sequence length="175" mass="19921">MVMVMVVEVLTPGVLQALLTQGVSPRRVARLVCGSDTVCPLCRKTFSYPESMIRHCQGHLPTAHRLRCAACGKTFHRKDQFKYHQARCEARQLDCETLRFTLRCRCCDKSFSNRSNLQRHLASQANYRPYSCPVCSKAFARKDVLKRHITKHNLAHTLHTILTEPPGLVSLSPPY</sequence>
<feature type="domain" description="C2H2-type" evidence="10">
    <location>
        <begin position="102"/>
        <end position="129"/>
    </location>
</feature>
<evidence type="ECO:0000256" key="1">
    <source>
        <dbReference type="ARBA" id="ARBA00022723"/>
    </source>
</evidence>
<dbReference type="SMART" id="SM00355">
    <property type="entry name" value="ZnF_C2H2"/>
    <property type="match status" value="4"/>
</dbReference>
<proteinExistence type="predicted"/>
<keyword evidence="5" id="KW-0805">Transcription regulation</keyword>
<organism evidence="11 12">
    <name type="scientific">Petrolisthes manimaculis</name>
    <dbReference type="NCBI Taxonomy" id="1843537"/>
    <lineage>
        <taxon>Eukaryota</taxon>
        <taxon>Metazoa</taxon>
        <taxon>Ecdysozoa</taxon>
        <taxon>Arthropoda</taxon>
        <taxon>Crustacea</taxon>
        <taxon>Multicrustacea</taxon>
        <taxon>Malacostraca</taxon>
        <taxon>Eumalacostraca</taxon>
        <taxon>Eucarida</taxon>
        <taxon>Decapoda</taxon>
        <taxon>Pleocyemata</taxon>
        <taxon>Anomura</taxon>
        <taxon>Galatheoidea</taxon>
        <taxon>Porcellanidae</taxon>
        <taxon>Petrolisthes</taxon>
    </lineage>
</organism>
<dbReference type="SUPFAM" id="SSF57667">
    <property type="entry name" value="beta-beta-alpha zinc fingers"/>
    <property type="match status" value="2"/>
</dbReference>
<reference evidence="11" key="1">
    <citation type="submission" date="2023-11" db="EMBL/GenBank/DDBJ databases">
        <title>Genome assemblies of two species of porcelain crab, Petrolisthes cinctipes and Petrolisthes manimaculis (Anomura: Porcellanidae).</title>
        <authorList>
            <person name="Angst P."/>
        </authorList>
    </citation>
    <scope>NUCLEOTIDE SEQUENCE</scope>
    <source>
        <strain evidence="11">PB745_02</strain>
        <tissue evidence="11">Gill</tissue>
    </source>
</reference>
<dbReference type="AlphaFoldDB" id="A0AAE1NXE6"/>
<protein>
    <recommendedName>
        <fullName evidence="10">C2H2-type domain-containing protein</fullName>
    </recommendedName>
</protein>
<keyword evidence="9" id="KW-0732">Signal</keyword>
<dbReference type="GO" id="GO:1990837">
    <property type="term" value="F:sequence-specific double-stranded DNA binding"/>
    <property type="evidence" value="ECO:0007669"/>
    <property type="project" value="UniProtKB-ARBA"/>
</dbReference>
<evidence type="ECO:0000256" key="4">
    <source>
        <dbReference type="ARBA" id="ARBA00022833"/>
    </source>
</evidence>
<dbReference type="PANTHER" id="PTHR47660:SF2">
    <property type="entry name" value="TRANSCRIPTION FACTOR WITH C2H2 AND ZN(2)-CYS(6) DNA BINDING DOMAIN (EUROFUNG)"/>
    <property type="match status" value="1"/>
</dbReference>
<evidence type="ECO:0000256" key="7">
    <source>
        <dbReference type="ARBA" id="ARBA00023242"/>
    </source>
</evidence>
<keyword evidence="2" id="KW-0677">Repeat</keyword>